<name>A0ACB9KMF4_BAUVA</name>
<protein>
    <submittedName>
        <fullName evidence="1">Uncharacterized protein</fullName>
    </submittedName>
</protein>
<sequence>MGDSKPSHRISVHQALGGGLVADILLWKKWCGGVGGLASATALWFLFERAGYNFLTFVANVLLLLVVILFFWAKAASLLNRPLPPLPDLEVSEESVRKAAEVLQIWLNRALAIARDIAIGRNLTLFLQIAAALWFMSYFGSLFNFLTLIYVGVLLSLSVPLLYDKYQDQIDDKLYMMHGIVQAQCKKFDNNILRSIPIPSNKQKKMQ</sequence>
<keyword evidence="2" id="KW-1185">Reference proteome</keyword>
<comment type="caution">
    <text evidence="1">The sequence shown here is derived from an EMBL/GenBank/DDBJ whole genome shotgun (WGS) entry which is preliminary data.</text>
</comment>
<dbReference type="EMBL" id="CM039438">
    <property type="protein sequence ID" value="KAI4298504.1"/>
    <property type="molecule type" value="Genomic_DNA"/>
</dbReference>
<dbReference type="Proteomes" id="UP000828941">
    <property type="component" value="Chromosome 13"/>
</dbReference>
<reference evidence="1 2" key="1">
    <citation type="journal article" date="2022" name="DNA Res.">
        <title>Chromosomal-level genome assembly of the orchid tree Bauhinia variegata (Leguminosae; Cercidoideae) supports the allotetraploid origin hypothesis of Bauhinia.</title>
        <authorList>
            <person name="Zhong Y."/>
            <person name="Chen Y."/>
            <person name="Zheng D."/>
            <person name="Pang J."/>
            <person name="Liu Y."/>
            <person name="Luo S."/>
            <person name="Meng S."/>
            <person name="Qian L."/>
            <person name="Wei D."/>
            <person name="Dai S."/>
            <person name="Zhou R."/>
        </authorList>
    </citation>
    <scope>NUCLEOTIDE SEQUENCE [LARGE SCALE GENOMIC DNA]</scope>
    <source>
        <strain evidence="1">BV-YZ2020</strain>
    </source>
</reference>
<gene>
    <name evidence="1" type="ORF">L6164_032055</name>
</gene>
<organism evidence="1 2">
    <name type="scientific">Bauhinia variegata</name>
    <name type="common">Purple orchid tree</name>
    <name type="synonym">Phanera variegata</name>
    <dbReference type="NCBI Taxonomy" id="167791"/>
    <lineage>
        <taxon>Eukaryota</taxon>
        <taxon>Viridiplantae</taxon>
        <taxon>Streptophyta</taxon>
        <taxon>Embryophyta</taxon>
        <taxon>Tracheophyta</taxon>
        <taxon>Spermatophyta</taxon>
        <taxon>Magnoliopsida</taxon>
        <taxon>eudicotyledons</taxon>
        <taxon>Gunneridae</taxon>
        <taxon>Pentapetalae</taxon>
        <taxon>rosids</taxon>
        <taxon>fabids</taxon>
        <taxon>Fabales</taxon>
        <taxon>Fabaceae</taxon>
        <taxon>Cercidoideae</taxon>
        <taxon>Cercideae</taxon>
        <taxon>Bauhiniinae</taxon>
        <taxon>Bauhinia</taxon>
    </lineage>
</organism>
<evidence type="ECO:0000313" key="2">
    <source>
        <dbReference type="Proteomes" id="UP000828941"/>
    </source>
</evidence>
<evidence type="ECO:0000313" key="1">
    <source>
        <dbReference type="EMBL" id="KAI4298504.1"/>
    </source>
</evidence>
<proteinExistence type="predicted"/>
<accession>A0ACB9KMF4</accession>